<organism evidence="1 2">
    <name type="scientific">Levilactobacillus fujinensis</name>
    <dbReference type="NCBI Taxonomy" id="2486024"/>
    <lineage>
        <taxon>Bacteria</taxon>
        <taxon>Bacillati</taxon>
        <taxon>Bacillota</taxon>
        <taxon>Bacilli</taxon>
        <taxon>Lactobacillales</taxon>
        <taxon>Lactobacillaceae</taxon>
        <taxon>Levilactobacillus</taxon>
    </lineage>
</organism>
<protein>
    <submittedName>
        <fullName evidence="1">Uncharacterized protein</fullName>
    </submittedName>
</protein>
<evidence type="ECO:0000313" key="2">
    <source>
        <dbReference type="Proteomes" id="UP001596283"/>
    </source>
</evidence>
<gene>
    <name evidence="1" type="ORF">ACFP1C_02095</name>
</gene>
<evidence type="ECO:0000313" key="1">
    <source>
        <dbReference type="EMBL" id="MFC6259731.1"/>
    </source>
</evidence>
<dbReference type="Proteomes" id="UP001596283">
    <property type="component" value="Unassembled WGS sequence"/>
</dbReference>
<dbReference type="RefSeq" id="WP_125687495.1">
    <property type="nucleotide sequence ID" value="NZ_JBHSSI010000017.1"/>
</dbReference>
<proteinExistence type="predicted"/>
<keyword evidence="2" id="KW-1185">Reference proteome</keyword>
<comment type="caution">
    <text evidence="1">The sequence shown here is derived from an EMBL/GenBank/DDBJ whole genome shotgun (WGS) entry which is preliminary data.</text>
</comment>
<reference evidence="2" key="1">
    <citation type="journal article" date="2019" name="Int. J. Syst. Evol. Microbiol.">
        <title>The Global Catalogue of Microorganisms (GCM) 10K type strain sequencing project: providing services to taxonomists for standard genome sequencing and annotation.</title>
        <authorList>
            <consortium name="The Broad Institute Genomics Platform"/>
            <consortium name="The Broad Institute Genome Sequencing Center for Infectious Disease"/>
            <person name="Wu L."/>
            <person name="Ma J."/>
        </authorList>
    </citation>
    <scope>NUCLEOTIDE SEQUENCE [LARGE SCALE GENOMIC DNA]</scope>
    <source>
        <strain evidence="2">CCM 8908</strain>
    </source>
</reference>
<name>A0ABW1TCT8_9LACO</name>
<accession>A0ABW1TCT8</accession>
<dbReference type="EMBL" id="JBHSSI010000017">
    <property type="protein sequence ID" value="MFC6259731.1"/>
    <property type="molecule type" value="Genomic_DNA"/>
</dbReference>
<sequence>MTFLIGNGKGVTAQASSQYSAQRSHSVRLVWRQRMGRHVLQAKRGARYSRHLGIRYSNNDVTPTVTWVTDAHEKLYAKDRGKSAIYYHVKSEDGTLGGWIWRGYLTPIKQSARVSPQSEPLKSIQTAIHRETSKGYASPVNAMAIPVMTLFPGTHFDQSLYRAADTYLSIDDGPDAMGYDPQTVTGRKSLAYLLRQSGVAPKTFVCIIFEAKDPTSRESLDTALTKAGYTTAKRASFKGWSIGGSVLPTDSDLEGSGPGTGMIFLVPRV</sequence>